<reference evidence="3 4" key="1">
    <citation type="journal article" date="2015" name="Int. J. Syst. Evol. Microbiol.">
        <title>Mariniphaga sediminis sp. nov., isolated from coastal sediment.</title>
        <authorList>
            <person name="Wang F.Q."/>
            <person name="Shen Q.Y."/>
            <person name="Chen G.J."/>
            <person name="Du Z.J."/>
        </authorList>
    </citation>
    <scope>NUCLEOTIDE SEQUENCE [LARGE SCALE GENOMIC DNA]</scope>
    <source>
        <strain evidence="3 4">SY21</strain>
    </source>
</reference>
<dbReference type="InterPro" id="IPR014044">
    <property type="entry name" value="CAP_dom"/>
</dbReference>
<feature type="compositionally biased region" description="Polar residues" evidence="1">
    <location>
        <begin position="131"/>
        <end position="140"/>
    </location>
</feature>
<keyword evidence="4" id="KW-1185">Reference proteome</keyword>
<evidence type="ECO:0000256" key="1">
    <source>
        <dbReference type="SAM" id="MobiDB-lite"/>
    </source>
</evidence>
<dbReference type="OrthoDB" id="7550377at2"/>
<dbReference type="PANTHER" id="PTHR31157:SF1">
    <property type="entry name" value="SCP DOMAIN-CONTAINING PROTEIN"/>
    <property type="match status" value="1"/>
</dbReference>
<accession>A0A399CWM0</accession>
<dbReference type="PANTHER" id="PTHR31157">
    <property type="entry name" value="SCP DOMAIN-CONTAINING PROTEIN"/>
    <property type="match status" value="1"/>
</dbReference>
<proteinExistence type="predicted"/>
<dbReference type="SUPFAM" id="SSF55797">
    <property type="entry name" value="PR-1-like"/>
    <property type="match status" value="1"/>
</dbReference>
<dbReference type="Pfam" id="PF00188">
    <property type="entry name" value="CAP"/>
    <property type="match status" value="1"/>
</dbReference>
<gene>
    <name evidence="3" type="ORF">D1164_22415</name>
</gene>
<sequence>MKRKVIFLMILFFQFSGTNSGEKIKSSVWDVSLLNTALEANYLSTLEKEIILEINKLRTNPEKYATEYIAPLAKRYNRRLLYYPGDQPLLTKEGVNALYECVHDLKRQQPLSLIYPSPGLTKAARDHVNDQSKTGRTGHQGSDRSGMRERIERHGEWQVRIAENIAYGGKTAQQIVIYLLIDDGVRDRGHRKNFLNPDFRVVGVAEGNHPQFKRMTVMDFAGGFKTTEQ</sequence>
<dbReference type="EMBL" id="QWET01000031">
    <property type="protein sequence ID" value="RIH62902.1"/>
    <property type="molecule type" value="Genomic_DNA"/>
</dbReference>
<dbReference type="RefSeq" id="WP_119352146.1">
    <property type="nucleotide sequence ID" value="NZ_QWET01000031.1"/>
</dbReference>
<feature type="region of interest" description="Disordered" evidence="1">
    <location>
        <begin position="124"/>
        <end position="149"/>
    </location>
</feature>
<organism evidence="3 4">
    <name type="scientific">Mariniphaga sediminis</name>
    <dbReference type="NCBI Taxonomy" id="1628158"/>
    <lineage>
        <taxon>Bacteria</taxon>
        <taxon>Pseudomonadati</taxon>
        <taxon>Bacteroidota</taxon>
        <taxon>Bacteroidia</taxon>
        <taxon>Marinilabiliales</taxon>
        <taxon>Prolixibacteraceae</taxon>
        <taxon>Mariniphaga</taxon>
    </lineage>
</organism>
<evidence type="ECO:0000259" key="2">
    <source>
        <dbReference type="Pfam" id="PF00188"/>
    </source>
</evidence>
<dbReference type="Gene3D" id="3.40.33.10">
    <property type="entry name" value="CAP"/>
    <property type="match status" value="1"/>
</dbReference>
<name>A0A399CWM0_9BACT</name>
<dbReference type="CDD" id="cd05379">
    <property type="entry name" value="CAP_bacterial"/>
    <property type="match status" value="1"/>
</dbReference>
<dbReference type="InterPro" id="IPR035940">
    <property type="entry name" value="CAP_sf"/>
</dbReference>
<evidence type="ECO:0000313" key="3">
    <source>
        <dbReference type="EMBL" id="RIH62902.1"/>
    </source>
</evidence>
<evidence type="ECO:0000313" key="4">
    <source>
        <dbReference type="Proteomes" id="UP000266441"/>
    </source>
</evidence>
<dbReference type="AlphaFoldDB" id="A0A399CWM0"/>
<dbReference type="Proteomes" id="UP000266441">
    <property type="component" value="Unassembled WGS sequence"/>
</dbReference>
<comment type="caution">
    <text evidence="3">The sequence shown here is derived from an EMBL/GenBank/DDBJ whole genome shotgun (WGS) entry which is preliminary data.</text>
</comment>
<protein>
    <submittedName>
        <fullName evidence="3">CAP domain-containing protein</fullName>
    </submittedName>
</protein>
<feature type="domain" description="SCP" evidence="2">
    <location>
        <begin position="100"/>
        <end position="214"/>
    </location>
</feature>